<dbReference type="AlphaFoldDB" id="A0A9R0J452"/>
<protein>
    <submittedName>
        <fullName evidence="5">Hypersensitive-induced reaction 1 protein</fullName>
    </submittedName>
</protein>
<evidence type="ECO:0000256" key="1">
    <source>
        <dbReference type="ARBA" id="ARBA00022707"/>
    </source>
</evidence>
<dbReference type="GeneID" id="110800065"/>
<dbReference type="PANTHER" id="PTHR43327">
    <property type="entry name" value="STOMATIN-LIKE PROTEIN 2, MITOCHONDRIAL"/>
    <property type="match status" value="1"/>
</dbReference>
<evidence type="ECO:0000259" key="3">
    <source>
        <dbReference type="SMART" id="SM00244"/>
    </source>
</evidence>
<reference evidence="5" key="2">
    <citation type="submission" date="2025-08" db="UniProtKB">
        <authorList>
            <consortium name="RefSeq"/>
        </authorList>
    </citation>
    <scope>IDENTIFICATION</scope>
    <source>
        <tissue evidence="5">Leaf</tissue>
    </source>
</reference>
<evidence type="ECO:0000313" key="5">
    <source>
        <dbReference type="RefSeq" id="XP_021861042.1"/>
    </source>
</evidence>
<dbReference type="OrthoDB" id="434619at2759"/>
<keyword evidence="2" id="KW-0449">Lipoprotein</keyword>
<keyword evidence="1" id="KW-0519">Myristate</keyword>
<gene>
    <name evidence="5" type="primary">LOC110800065</name>
</gene>
<dbReference type="RefSeq" id="XP_021861042.1">
    <property type="nucleotide sequence ID" value="XM_022005350.2"/>
</dbReference>
<dbReference type="Pfam" id="PF01145">
    <property type="entry name" value="Band_7"/>
    <property type="match status" value="1"/>
</dbReference>
<dbReference type="KEGG" id="soe:110800065"/>
<reference evidence="4" key="1">
    <citation type="journal article" date="2021" name="Nat. Commun.">
        <title>Genomic analyses provide insights into spinach domestication and the genetic basis of agronomic traits.</title>
        <authorList>
            <person name="Cai X."/>
            <person name="Sun X."/>
            <person name="Xu C."/>
            <person name="Sun H."/>
            <person name="Wang X."/>
            <person name="Ge C."/>
            <person name="Zhang Z."/>
            <person name="Wang Q."/>
            <person name="Fei Z."/>
            <person name="Jiao C."/>
            <person name="Wang Q."/>
        </authorList>
    </citation>
    <scope>NUCLEOTIDE SEQUENCE [LARGE SCALE GENOMIC DNA]</scope>
    <source>
        <strain evidence="4">cv. Varoflay</strain>
    </source>
</reference>
<dbReference type="Gene3D" id="3.30.479.30">
    <property type="entry name" value="Band 7 domain"/>
    <property type="match status" value="1"/>
</dbReference>
<dbReference type="InterPro" id="IPR036013">
    <property type="entry name" value="Band_7/SPFH_dom_sf"/>
</dbReference>
<keyword evidence="4" id="KW-1185">Reference proteome</keyword>
<name>A0A9R0J452_SPIOL</name>
<evidence type="ECO:0000256" key="2">
    <source>
        <dbReference type="ARBA" id="ARBA00023288"/>
    </source>
</evidence>
<dbReference type="FunFam" id="3.30.479.30:FF:000013">
    <property type="entry name" value="Hypersensitive-induced response protein 1"/>
    <property type="match status" value="1"/>
</dbReference>
<dbReference type="CDD" id="cd03407">
    <property type="entry name" value="SPFH_like_u4"/>
    <property type="match status" value="1"/>
</dbReference>
<proteinExistence type="predicted"/>
<sequence length="286" mass="31449">MGNLFCCVQVDQSTVAIKGNFGKFDDVLGPGCHCVPWFIGDQIAGKLSLRVQQLDVRCETKTKDNVFVNVIASIQYRVLAEKASDAFYKLSDTQSQIQAYVFDVIRASVPKLNLDDVFEQKNEIAKAVADELDNAMSHYGFEIVQTLITDIEPDERVKRAMNEINAASRFRVAANDKAEAEKILQIKRAEGEAESKYLSGMGIARQRQAIVDGLRDSVLGFSDKVPGTSTKDVMDMILVTQYFDTMKDIGAASKTSTVFIPHGPGAVRDIATQIRDGLLQASSSHS</sequence>
<accession>A0A9R0J452</accession>
<dbReference type="SMART" id="SM00244">
    <property type="entry name" value="PHB"/>
    <property type="match status" value="1"/>
</dbReference>
<dbReference type="SUPFAM" id="SSF117892">
    <property type="entry name" value="Band 7/SPFH domain"/>
    <property type="match status" value="1"/>
</dbReference>
<dbReference type="Proteomes" id="UP000813463">
    <property type="component" value="Chromosome 1"/>
</dbReference>
<dbReference type="PANTHER" id="PTHR43327:SF36">
    <property type="entry name" value="HYPERSENSITIVE-INDUCED RESPONSE PROTEIN 1"/>
    <property type="match status" value="1"/>
</dbReference>
<feature type="domain" description="Band 7" evidence="3">
    <location>
        <begin position="5"/>
        <end position="165"/>
    </location>
</feature>
<evidence type="ECO:0000313" key="4">
    <source>
        <dbReference type="Proteomes" id="UP000813463"/>
    </source>
</evidence>
<dbReference type="InterPro" id="IPR050710">
    <property type="entry name" value="Band7/mec-2_domain"/>
</dbReference>
<dbReference type="InterPro" id="IPR001107">
    <property type="entry name" value="Band_7"/>
</dbReference>
<organism evidence="4 5">
    <name type="scientific">Spinacia oleracea</name>
    <name type="common">Spinach</name>
    <dbReference type="NCBI Taxonomy" id="3562"/>
    <lineage>
        <taxon>Eukaryota</taxon>
        <taxon>Viridiplantae</taxon>
        <taxon>Streptophyta</taxon>
        <taxon>Embryophyta</taxon>
        <taxon>Tracheophyta</taxon>
        <taxon>Spermatophyta</taxon>
        <taxon>Magnoliopsida</taxon>
        <taxon>eudicotyledons</taxon>
        <taxon>Gunneridae</taxon>
        <taxon>Pentapetalae</taxon>
        <taxon>Caryophyllales</taxon>
        <taxon>Chenopodiaceae</taxon>
        <taxon>Chenopodioideae</taxon>
        <taxon>Anserineae</taxon>
        <taxon>Spinacia</taxon>
    </lineage>
</organism>